<evidence type="ECO:0000313" key="3">
    <source>
        <dbReference type="Proteomes" id="UP000013785"/>
    </source>
</evidence>
<dbReference type="OrthoDB" id="2200141at2"/>
<feature type="transmembrane region" description="Helical" evidence="1">
    <location>
        <begin position="7"/>
        <end position="23"/>
    </location>
</feature>
<reference evidence="2 3" key="1">
    <citation type="submission" date="2013-02" db="EMBL/GenBank/DDBJ databases">
        <title>The Genome Sequence of Enterococcus phoeniculicola BAA-412.</title>
        <authorList>
            <consortium name="The Broad Institute Genome Sequencing Platform"/>
            <consortium name="The Broad Institute Genome Sequencing Center for Infectious Disease"/>
            <person name="Earl A.M."/>
            <person name="Gilmore M.S."/>
            <person name="Lebreton F."/>
            <person name="Walker B."/>
            <person name="Young S.K."/>
            <person name="Zeng Q."/>
            <person name="Gargeya S."/>
            <person name="Fitzgerald M."/>
            <person name="Haas B."/>
            <person name="Abouelleil A."/>
            <person name="Alvarado L."/>
            <person name="Arachchi H.M."/>
            <person name="Berlin A.M."/>
            <person name="Chapman S.B."/>
            <person name="Dewar J."/>
            <person name="Goldberg J."/>
            <person name="Griggs A."/>
            <person name="Gujja S."/>
            <person name="Hansen M."/>
            <person name="Howarth C."/>
            <person name="Imamovic A."/>
            <person name="Larimer J."/>
            <person name="McCowan C."/>
            <person name="Murphy C."/>
            <person name="Neiman D."/>
            <person name="Pearson M."/>
            <person name="Priest M."/>
            <person name="Roberts A."/>
            <person name="Saif S."/>
            <person name="Shea T."/>
            <person name="Sisk P."/>
            <person name="Sykes S."/>
            <person name="Wortman J."/>
            <person name="Nusbaum C."/>
            <person name="Birren B."/>
        </authorList>
    </citation>
    <scope>NUCLEOTIDE SEQUENCE [LARGE SCALE GENOMIC DNA]</scope>
    <source>
        <strain evidence="2 3">ATCC BAA-412</strain>
    </source>
</reference>
<sequence>MRAMRRFGFILVVLVVGILLGNIGIRSALLILTPLAILWFLLWDEKKYRQVKREKFYYEEPPYDDGFDEERYEFDYDYQYDYRH</sequence>
<dbReference type="AlphaFoldDB" id="R3WE58"/>
<accession>R3WE58</accession>
<dbReference type="PATRIC" id="fig|1158610.3.peg.936"/>
<dbReference type="EMBL" id="AJAT01000011">
    <property type="protein sequence ID" value="EOL46151.1"/>
    <property type="molecule type" value="Genomic_DNA"/>
</dbReference>
<feature type="transmembrane region" description="Helical" evidence="1">
    <location>
        <begin position="29"/>
        <end position="45"/>
    </location>
</feature>
<name>R3WE58_9ENTE</name>
<dbReference type="eggNOG" id="ENOG502ZGW2">
    <property type="taxonomic scope" value="Bacteria"/>
</dbReference>
<dbReference type="Proteomes" id="UP000013785">
    <property type="component" value="Unassembled WGS sequence"/>
</dbReference>
<keyword evidence="1" id="KW-0812">Transmembrane</keyword>
<comment type="caution">
    <text evidence="2">The sequence shown here is derived from an EMBL/GenBank/DDBJ whole genome shotgun (WGS) entry which is preliminary data.</text>
</comment>
<keyword evidence="3" id="KW-1185">Reference proteome</keyword>
<gene>
    <name evidence="2" type="ORF">UC3_00957</name>
</gene>
<dbReference type="HOGENOM" id="CLU_189810_0_0_9"/>
<proteinExistence type="predicted"/>
<protein>
    <submittedName>
        <fullName evidence="2">Uncharacterized protein</fullName>
    </submittedName>
</protein>
<dbReference type="RefSeq" id="WP_010767629.1">
    <property type="nucleotide sequence ID" value="NZ_ASWE01000002.1"/>
</dbReference>
<organism evidence="2 3">
    <name type="scientific">Enterococcus phoeniculicola ATCC BAA-412</name>
    <dbReference type="NCBI Taxonomy" id="1158610"/>
    <lineage>
        <taxon>Bacteria</taxon>
        <taxon>Bacillati</taxon>
        <taxon>Bacillota</taxon>
        <taxon>Bacilli</taxon>
        <taxon>Lactobacillales</taxon>
        <taxon>Enterococcaceae</taxon>
        <taxon>Enterococcus</taxon>
    </lineage>
</organism>
<keyword evidence="1" id="KW-0472">Membrane</keyword>
<evidence type="ECO:0000313" key="2">
    <source>
        <dbReference type="EMBL" id="EOL46151.1"/>
    </source>
</evidence>
<evidence type="ECO:0000256" key="1">
    <source>
        <dbReference type="SAM" id="Phobius"/>
    </source>
</evidence>
<keyword evidence="1" id="KW-1133">Transmembrane helix</keyword>